<dbReference type="AlphaFoldDB" id="A0A183JN12"/>
<reference evidence="1 2" key="2">
    <citation type="submission" date="2018-11" db="EMBL/GenBank/DDBJ databases">
        <authorList>
            <consortium name="Pathogen Informatics"/>
        </authorList>
    </citation>
    <scope>NUCLEOTIDE SEQUENCE [LARGE SCALE GENOMIC DNA]</scope>
    <source>
        <strain evidence="1">Dakar</strain>
        <strain evidence="2">Dakar, Senegal</strain>
    </source>
</reference>
<dbReference type="EMBL" id="UZAK01005087">
    <property type="protein sequence ID" value="VDO86525.1"/>
    <property type="molecule type" value="Genomic_DNA"/>
</dbReference>
<organism evidence="3">
    <name type="scientific">Schistosoma curassoni</name>
    <dbReference type="NCBI Taxonomy" id="6186"/>
    <lineage>
        <taxon>Eukaryota</taxon>
        <taxon>Metazoa</taxon>
        <taxon>Spiralia</taxon>
        <taxon>Lophotrochozoa</taxon>
        <taxon>Platyhelminthes</taxon>
        <taxon>Trematoda</taxon>
        <taxon>Digenea</taxon>
        <taxon>Strigeidida</taxon>
        <taxon>Schistosomatoidea</taxon>
        <taxon>Schistosomatidae</taxon>
        <taxon>Schistosoma</taxon>
    </lineage>
</organism>
<accession>A0A183JN12</accession>
<name>A0A183JN12_9TREM</name>
<evidence type="ECO:0000313" key="1">
    <source>
        <dbReference type="EMBL" id="VDO86525.1"/>
    </source>
</evidence>
<keyword evidence="2" id="KW-1185">Reference proteome</keyword>
<evidence type="ECO:0000313" key="3">
    <source>
        <dbReference type="WBParaSite" id="SCUD_0000409601-mRNA-1"/>
    </source>
</evidence>
<protein>
    <submittedName>
        <fullName evidence="3">Ovule protein</fullName>
    </submittedName>
</protein>
<proteinExistence type="predicted"/>
<evidence type="ECO:0000313" key="2">
    <source>
        <dbReference type="Proteomes" id="UP000279833"/>
    </source>
</evidence>
<dbReference type="WBParaSite" id="SCUD_0000409601-mRNA-1">
    <property type="protein sequence ID" value="SCUD_0000409601-mRNA-1"/>
    <property type="gene ID" value="SCUD_0000409601"/>
</dbReference>
<dbReference type="Gene3D" id="1.10.8.1310">
    <property type="match status" value="1"/>
</dbReference>
<sequence length="78" mass="9227">MVKHHPSYHQVKLDTCRMTSLMPKNSNPEEIESMQQIVTRLVISVLVDNPSLHYYQVRVNIPMHIGLRCLNLRWLIFI</sequence>
<reference evidence="3" key="1">
    <citation type="submission" date="2016-06" db="UniProtKB">
        <authorList>
            <consortium name="WormBaseParasite"/>
        </authorList>
    </citation>
    <scope>IDENTIFICATION</scope>
</reference>
<gene>
    <name evidence="1" type="ORF">SCUD_LOCUS4096</name>
</gene>
<dbReference type="Proteomes" id="UP000279833">
    <property type="component" value="Unassembled WGS sequence"/>
</dbReference>